<dbReference type="InParanoid" id="A0A6P8Z2M8"/>
<dbReference type="PANTHER" id="PTHR46579:SF1">
    <property type="entry name" value="F5_8 TYPE C DOMAIN-CONTAINING PROTEIN"/>
    <property type="match status" value="1"/>
</dbReference>
<evidence type="ECO:0000313" key="3">
    <source>
        <dbReference type="RefSeq" id="XP_034246743.1"/>
    </source>
</evidence>
<dbReference type="OrthoDB" id="7699931at2759"/>
<dbReference type="Proteomes" id="UP000515158">
    <property type="component" value="Unplaced"/>
</dbReference>
<feature type="compositionally biased region" description="Basic and acidic residues" evidence="1">
    <location>
        <begin position="70"/>
        <end position="79"/>
    </location>
</feature>
<dbReference type="GeneID" id="117648357"/>
<proteinExistence type="predicted"/>
<protein>
    <submittedName>
        <fullName evidence="3">Uncharacterized protein LOC117648357</fullName>
    </submittedName>
</protein>
<gene>
    <name evidence="3" type="primary">LOC117648357</name>
</gene>
<organism evidence="3">
    <name type="scientific">Thrips palmi</name>
    <name type="common">Melon thrips</name>
    <dbReference type="NCBI Taxonomy" id="161013"/>
    <lineage>
        <taxon>Eukaryota</taxon>
        <taxon>Metazoa</taxon>
        <taxon>Ecdysozoa</taxon>
        <taxon>Arthropoda</taxon>
        <taxon>Hexapoda</taxon>
        <taxon>Insecta</taxon>
        <taxon>Pterygota</taxon>
        <taxon>Neoptera</taxon>
        <taxon>Paraneoptera</taxon>
        <taxon>Thysanoptera</taxon>
        <taxon>Terebrantia</taxon>
        <taxon>Thripoidea</taxon>
        <taxon>Thripidae</taxon>
        <taxon>Thrips</taxon>
    </lineage>
</organism>
<feature type="region of interest" description="Disordered" evidence="1">
    <location>
        <begin position="1"/>
        <end position="204"/>
    </location>
</feature>
<evidence type="ECO:0000313" key="2">
    <source>
        <dbReference type="Proteomes" id="UP000515158"/>
    </source>
</evidence>
<keyword evidence="2" id="KW-1185">Reference proteome</keyword>
<reference evidence="3" key="1">
    <citation type="submission" date="2025-08" db="UniProtKB">
        <authorList>
            <consortium name="RefSeq"/>
        </authorList>
    </citation>
    <scope>IDENTIFICATION</scope>
    <source>
        <tissue evidence="3">Total insect</tissue>
    </source>
</reference>
<evidence type="ECO:0000256" key="1">
    <source>
        <dbReference type="SAM" id="MobiDB-lite"/>
    </source>
</evidence>
<feature type="compositionally biased region" description="Polar residues" evidence="1">
    <location>
        <begin position="87"/>
        <end position="103"/>
    </location>
</feature>
<dbReference type="RefSeq" id="XP_034246743.1">
    <property type="nucleotide sequence ID" value="XM_034390852.1"/>
</dbReference>
<name>A0A6P8Z2M8_THRPL</name>
<feature type="compositionally biased region" description="Low complexity" evidence="1">
    <location>
        <begin position="182"/>
        <end position="193"/>
    </location>
</feature>
<sequence length="927" mass="106111">MDSDSPQTSPVKSCPSSPYRSPVSSPAQSVQSSPFIEIPSSPILGDSVTSPLAEKRRKLNSQEPESTIDQNEHHRRELFNDEEDGTSDNIDNGRSENLGSGEQSCIDPEDVPTPKINVNVFDQIDLPTSDHEKNDSSDIEVPTTYILDDTDSSSEAGDSTSSSSSEQGSESSIEDDTHNRISSPSESESSSESSDQDDSDDSDRFLSPKVYESELCDLTVDEGVLHLMDLFTKYKMSKKETGGILKVILKFIPKFNNMPATEYALFKYVENLCPITEERVHYYCSKCLFYLGLNEMKCNLCSADSHKFYQISLADQVRNMFEQHGLADIIDKYRQERINSATEGSYSDLLDGSEFKRVQREGMYNLTLMGHSDGISISESSDVSMWPVEWVAGELPPQIRYKYVLISGIWVDECKPYMNTLLKPFVKELQELHENGVRWVHPRTKETHVTYISVPSFCGDAPVRAQLQNILMHGGRYSCNNCEQKMKKLPSQPVVPGKRKKKRKRVFMFQEDEATLRTASRMEEQGIITRQKYEEHGVCSKKVRPEKGVKGPSVISEIPGCDRSTAVFPEYMHLLLCVIKEMMTLWFVKDGPWSLKEHQDEINKFLKNLRVPDFITRIPRSTAKFSQWKANELRSFVLYYSVIIFEKFMKPNYFQHWLLFVHGIYLLLQESVSEKDRQRAHILLRMFCRQFANLYGASYCTFYIHNITHLALTVKRHGPLHCNSAFMLEDFNGTLAKYVHGTKHQGRELVTNVKLAMGVEVLRVRCYGNQGGILEKKIEFKNEIRGFSFSEDEAKLFFSSDMNAKKKSKVYQRAVIGRAKFTCSLYLRQKKRCNYSIMYVDSCGNNVFGDIRYYCESGLSKRALVDKFRVDHTKSFCHTESGIVIKHIVPIIRTRDMEVIDLNNIVCKVVSIGNFVCMRPNKHEYNL</sequence>
<feature type="compositionally biased region" description="Low complexity" evidence="1">
    <location>
        <begin position="153"/>
        <end position="171"/>
    </location>
</feature>
<dbReference type="KEGG" id="tpal:117648357"/>
<dbReference type="PANTHER" id="PTHR46579">
    <property type="entry name" value="F5/8 TYPE C DOMAIN-CONTAINING PROTEIN-RELATED"/>
    <property type="match status" value="1"/>
</dbReference>
<accession>A0A6P8Z2M8</accession>
<feature type="compositionally biased region" description="Low complexity" evidence="1">
    <location>
        <begin position="13"/>
        <end position="43"/>
    </location>
</feature>
<feature type="compositionally biased region" description="Polar residues" evidence="1">
    <location>
        <begin position="1"/>
        <end position="11"/>
    </location>
</feature>
<dbReference type="AlphaFoldDB" id="A0A6P8Z2M8"/>